<name>A0A6N9NMH7_9FLAO</name>
<feature type="domain" description="MAM" evidence="3">
    <location>
        <begin position="1455"/>
        <end position="1650"/>
    </location>
</feature>
<dbReference type="Gene3D" id="2.60.120.260">
    <property type="entry name" value="Galactose-binding domain-like"/>
    <property type="match status" value="1"/>
</dbReference>
<evidence type="ECO:0000313" key="5">
    <source>
        <dbReference type="Proteomes" id="UP000470771"/>
    </source>
</evidence>
<feature type="signal peptide" evidence="2">
    <location>
        <begin position="1"/>
        <end position="24"/>
    </location>
</feature>
<reference evidence="4 5" key="1">
    <citation type="submission" date="2019-12" db="EMBL/GenBank/DDBJ databases">
        <authorList>
            <person name="Zhao J."/>
        </authorList>
    </citation>
    <scope>NUCLEOTIDE SEQUENCE [LARGE SCALE GENOMIC DNA]</scope>
    <source>
        <strain evidence="4 5">S-15</strain>
    </source>
</reference>
<dbReference type="Gene3D" id="2.60.40.10">
    <property type="entry name" value="Immunoglobulins"/>
    <property type="match status" value="1"/>
</dbReference>
<dbReference type="EMBL" id="WWNE01000006">
    <property type="protein sequence ID" value="NBG65775.1"/>
    <property type="molecule type" value="Genomic_DNA"/>
</dbReference>
<dbReference type="InterPro" id="IPR012334">
    <property type="entry name" value="Pectin_lyas_fold"/>
</dbReference>
<comment type="caution">
    <text evidence="4">The sequence shown here is derived from an EMBL/GenBank/DDBJ whole genome shotgun (WGS) entry which is preliminary data.</text>
</comment>
<sequence>MKKIMPLIRVVFSLLLFTNLNLSAQIIWQDDFETYVTDSIIEPQSPLWNGWGGAVTSALVSGDSAFNGTNSLKIWNGLPPGAAVALSDVLLDLGDSTSGRYEFNFKVLIPSNLGISGAGGYYNIQHTIDATNTGVEFAFEVYLGPDGESYISVMGQQYSIPERLDEWVTITHIFDLDRDRHDFFYDGIWITTQPFSAQSNTTVLGTNRLAGMDLYAACSNSCPELAYFDDFVFKHFPDQQNDGGIIAINSPTYCQGDSIPLLIDLKNWGFNAINSASINWSVDGVLQTPITYSGVLAPDSIETINLGKFKFTGTYPYNVKFWISGVNGVADTVAFNDTNKIEIGGPGVSGNFTINSLLAPSATNFIDFTSFFNFINQSNVCGDVIVDVVPGSGPYMEQVAVSGIQGAANAKLIINGNGELLDFAATTSTERATFAIENSSYITLDSLNISASGSTYGVALYMDDIDNVTIKNCTFSVDSTSTSTNYSSVRISGIQTTQSSATSFNNLVFEGNTVIGGYYGFSFYGNSTSPSSNILIKNNKFRGFYYYGNYLYYSDNMIYEGNDISRPNRSVVTTLYGLYMFGHTNQVVNRNRIHNLFDGATTSSSTCYGLYNSSDASTSNSNVVMNNLLYGFNHRGSVYALYDGGSDNTYYYNNTVSLDNTTNTSGSSYAMYHPTASIGTEFQNNIVSVSRGGSGTIYGLYFTQSVAVSNHNNVFINSAGTGNHYYGYNGSAKSTLADWKASGYGSNDVDTDPLFNNIALDDFQPMSVSLNAAGFPAPQVTEDFNGAPRIVAANDIGSFNIQSPPLDVAAAKIDVATPFCASTQPVSVVISNNGSVKVDSLMINWSIDGVLQTPIAYKTVIDTAGALTGNKDTVLLTNYTFASGVGADFVAWLSAPNGVSPDSYIANDTASRFVGGALVGNYTVNPSLPASATNFIDLNTMSTNLSTFGVCGPVSITVSSGNYTSNISLDNVEGSGANNPILIDGVDSSLTFVTYPGNGIGIGAISINNTDNVTIKNFSLEASANSNAVGAIIANSSNITVSNCYMEVDTVSTSSTLNGISISSNITGNSSGGSGRNIRFENNTIKGGYYGFYAYGSTGEAIQNIQLINNTFSRPYYYGLYTYYCDTLDLIGNNINLMDRANVNADGAYIYYTSNARINGNNISAPDYGLYYYIFTYYWPKTIKTEFINNMIYSDTDYGLYVYYADSVDIFHNTVVSNSSSSSAVRLYGTGSNSQDFDVRNNIFYSNGADALNTNVSDLTMFSVFDYNNFYTTGSSLLTINGTPYSDLAGYVLAQPGFNANSIEGNPIFVNVNSDLHLLGTLVNGQGDNTVGVTTDIDGDLRPLSGSTIVDMGADEFDPPSCPPPTAVTITNATFTTADINITGGATSTWTYEYGSVGFTPGTGTFGTAATAISTITGLTSGSAYDLYIREICTATDSSPQVGPYSFVTAYGVPYSEDFENFTVGETGPNFSNGWTSTAASGFGWESELGSGFNTNSSSTGPLWDRTNFGTTSGIYMYMETSGGTTGDTTILASPPIFVDPNKTTLLLEYSLFNYGANVDRMDVLIDTNGVSNVVASFVGQQQTSQSDAWIDTSVVLQGYQGKSVQIMFRGVNVACCTGDIAIDQIRLFDTVAVDLAIDSIVSPVSNCGLSSASNVTVSISNVGLTGMSNFPVSFELNGGTAVTETVTATILPGNSLNYTFTTTVNLQTVGSYDLKSYIAVPGDGDLMNDTVSSIVNSGFAQPLNQAFPFYYNDFEGTANNWVTYGTNNSWEIGTPSTFYISGPAGGLNAYVTSASGNHNANEMSYIETPCFDLSLFTSSDIFDISFKALYKTEMDSDQVWMEMSMNNGASWTKVMPSGSSINFYNNSNDNVWDNFSSGGTGNYIPVLNTLTGIGGNSQVKFRFAFRSNGSNENDGFAMDEFRMNSPLYTGVDGNGLTDASFGLYPNPAKDNVTITFNNVEAGNYEMTIEDVKGQKVVNEVITVKNRISNKVIDLSKIESGIYFVKVVNGSSIVTKKLVVN</sequence>
<dbReference type="InterPro" id="IPR011050">
    <property type="entry name" value="Pectin_lyase_fold/virulence"/>
</dbReference>
<dbReference type="Proteomes" id="UP000470771">
    <property type="component" value="Unassembled WGS sequence"/>
</dbReference>
<dbReference type="SMART" id="SM00710">
    <property type="entry name" value="PbH1"/>
    <property type="match status" value="15"/>
</dbReference>
<dbReference type="InterPro" id="IPR013320">
    <property type="entry name" value="ConA-like_dom_sf"/>
</dbReference>
<dbReference type="Pfam" id="PF00629">
    <property type="entry name" value="MAM"/>
    <property type="match status" value="1"/>
</dbReference>
<dbReference type="PROSITE" id="PS50060">
    <property type="entry name" value="MAM_2"/>
    <property type="match status" value="1"/>
</dbReference>
<feature type="chain" id="PRO_5027110713" evidence="2">
    <location>
        <begin position="25"/>
        <end position="2021"/>
    </location>
</feature>
<dbReference type="NCBIfam" id="TIGR04183">
    <property type="entry name" value="Por_Secre_tail"/>
    <property type="match status" value="1"/>
</dbReference>
<evidence type="ECO:0000259" key="3">
    <source>
        <dbReference type="PROSITE" id="PS50060"/>
    </source>
</evidence>
<dbReference type="SMART" id="SM00137">
    <property type="entry name" value="MAM"/>
    <property type="match status" value="1"/>
</dbReference>
<evidence type="ECO:0000313" key="4">
    <source>
        <dbReference type="EMBL" id="NBG65775.1"/>
    </source>
</evidence>
<organism evidence="4 5">
    <name type="scientific">Acidiluteibacter ferrifornacis</name>
    <dbReference type="NCBI Taxonomy" id="2692424"/>
    <lineage>
        <taxon>Bacteria</taxon>
        <taxon>Pseudomonadati</taxon>
        <taxon>Bacteroidota</taxon>
        <taxon>Flavobacteriia</taxon>
        <taxon>Flavobacteriales</taxon>
        <taxon>Cryomorphaceae</taxon>
        <taxon>Acidiluteibacter</taxon>
    </lineage>
</organism>
<dbReference type="InterPro" id="IPR026444">
    <property type="entry name" value="Secre_tail"/>
</dbReference>
<dbReference type="SUPFAM" id="SSF51126">
    <property type="entry name" value="Pectin lyase-like"/>
    <property type="match status" value="2"/>
</dbReference>
<proteinExistence type="predicted"/>
<dbReference type="GO" id="GO:0004553">
    <property type="term" value="F:hydrolase activity, hydrolyzing O-glycosyl compounds"/>
    <property type="evidence" value="ECO:0007669"/>
    <property type="project" value="UniProtKB-ARBA"/>
</dbReference>
<dbReference type="Gene3D" id="2.160.20.10">
    <property type="entry name" value="Single-stranded right-handed beta-helix, Pectin lyase-like"/>
    <property type="match status" value="2"/>
</dbReference>
<dbReference type="InterPro" id="IPR000998">
    <property type="entry name" value="MAM_dom"/>
</dbReference>
<evidence type="ECO:0000256" key="1">
    <source>
        <dbReference type="ARBA" id="ARBA00022729"/>
    </source>
</evidence>
<dbReference type="Pfam" id="PF18962">
    <property type="entry name" value="Por_Secre_tail"/>
    <property type="match status" value="1"/>
</dbReference>
<gene>
    <name evidence="4" type="ORF">GQN54_06570</name>
</gene>
<dbReference type="GO" id="GO:0005975">
    <property type="term" value="P:carbohydrate metabolic process"/>
    <property type="evidence" value="ECO:0007669"/>
    <property type="project" value="UniProtKB-ARBA"/>
</dbReference>
<evidence type="ECO:0000256" key="2">
    <source>
        <dbReference type="SAM" id="SignalP"/>
    </source>
</evidence>
<dbReference type="GO" id="GO:0016020">
    <property type="term" value="C:membrane"/>
    <property type="evidence" value="ECO:0007669"/>
    <property type="project" value="InterPro"/>
</dbReference>
<dbReference type="Gene3D" id="2.60.120.200">
    <property type="match status" value="1"/>
</dbReference>
<dbReference type="InterPro" id="IPR013783">
    <property type="entry name" value="Ig-like_fold"/>
</dbReference>
<dbReference type="SUPFAM" id="SSF49899">
    <property type="entry name" value="Concanavalin A-like lectins/glucanases"/>
    <property type="match status" value="1"/>
</dbReference>
<dbReference type="RefSeq" id="WP_160632737.1">
    <property type="nucleotide sequence ID" value="NZ_WWNE01000006.1"/>
</dbReference>
<dbReference type="InterPro" id="IPR006626">
    <property type="entry name" value="PbH1"/>
</dbReference>
<protein>
    <submittedName>
        <fullName evidence="4">T9SS type A sorting domain-containing protein</fullName>
    </submittedName>
</protein>
<accession>A0A6N9NMH7</accession>
<keyword evidence="1 2" id="KW-0732">Signal</keyword>
<keyword evidence="5" id="KW-1185">Reference proteome</keyword>